<dbReference type="AlphaFoldDB" id="A0AAE6BV68"/>
<reference evidence="3 4" key="1">
    <citation type="submission" date="2019-04" db="EMBL/GenBank/DDBJ databases">
        <title>Complete genome sequence of Agrobacterium tumefaciens CFBP6624.</title>
        <authorList>
            <person name="Haryono M."/>
            <person name="Lin Y.-C."/>
            <person name="Lai E.-M."/>
            <person name="Kuo C.-H."/>
        </authorList>
    </citation>
    <scope>NUCLEOTIDE SEQUENCE [LARGE SCALE GENOMIC DNA]</scope>
    <source>
        <strain evidence="3 4">CFBP6624</strain>
        <plasmid evidence="4">patcfbp6624</plasmid>
    </source>
</reference>
<feature type="transmembrane region" description="Helical" evidence="2">
    <location>
        <begin position="59"/>
        <end position="77"/>
    </location>
</feature>
<evidence type="ECO:0000313" key="3">
    <source>
        <dbReference type="EMBL" id="QCM03418.1"/>
    </source>
</evidence>
<protein>
    <recommendedName>
        <fullName evidence="5">DUF2933 domain-containing protein</fullName>
    </recommendedName>
</protein>
<evidence type="ECO:0008006" key="5">
    <source>
        <dbReference type="Google" id="ProtNLM"/>
    </source>
</evidence>
<organism evidence="3 4">
    <name type="scientific">Agrobacterium tumefaciens</name>
    <dbReference type="NCBI Taxonomy" id="358"/>
    <lineage>
        <taxon>Bacteria</taxon>
        <taxon>Pseudomonadati</taxon>
        <taxon>Pseudomonadota</taxon>
        <taxon>Alphaproteobacteria</taxon>
        <taxon>Hyphomicrobiales</taxon>
        <taxon>Rhizobiaceae</taxon>
        <taxon>Rhizobium/Agrobacterium group</taxon>
        <taxon>Agrobacterium</taxon>
        <taxon>Agrobacterium tumefaciens complex</taxon>
    </lineage>
</organism>
<geneLocation type="plasmid" evidence="4">
    <name>patcfbp6624</name>
</geneLocation>
<evidence type="ECO:0000256" key="1">
    <source>
        <dbReference type="SAM" id="MobiDB-lite"/>
    </source>
</evidence>
<dbReference type="RefSeq" id="WP_137088049.1">
    <property type="nucleotide sequence ID" value="NZ_CP039909.1"/>
</dbReference>
<sequence>MNTPNSVKSQPHAPSPSPADRLPAWLQGQRGLIVLGTLVLGIGIALSLGWLAAIGVAPLLLSVLPCFAMCALGLCMSRMTVSPDKVSPTISPGGESAATAVERRNPCCSSRQSTATTIDER</sequence>
<feature type="region of interest" description="Disordered" evidence="1">
    <location>
        <begin position="85"/>
        <end position="121"/>
    </location>
</feature>
<gene>
    <name evidence="3" type="ORF">CFBP6624_24620</name>
</gene>
<keyword evidence="2" id="KW-0812">Transmembrane</keyword>
<feature type="transmembrane region" description="Helical" evidence="2">
    <location>
        <begin position="31"/>
        <end position="53"/>
    </location>
</feature>
<name>A0AAE6BV68_AGRTU</name>
<dbReference type="Proteomes" id="UP000298646">
    <property type="component" value="Plasmid pAtCFBP6624"/>
</dbReference>
<keyword evidence="2" id="KW-1133">Transmembrane helix</keyword>
<dbReference type="EMBL" id="CP039909">
    <property type="protein sequence ID" value="QCM03418.1"/>
    <property type="molecule type" value="Genomic_DNA"/>
</dbReference>
<evidence type="ECO:0000313" key="4">
    <source>
        <dbReference type="Proteomes" id="UP000298646"/>
    </source>
</evidence>
<feature type="region of interest" description="Disordered" evidence="1">
    <location>
        <begin position="1"/>
        <end position="22"/>
    </location>
</feature>
<evidence type="ECO:0000256" key="2">
    <source>
        <dbReference type="SAM" id="Phobius"/>
    </source>
</evidence>
<feature type="compositionally biased region" description="Polar residues" evidence="1">
    <location>
        <begin position="107"/>
        <end position="121"/>
    </location>
</feature>
<keyword evidence="3" id="KW-0614">Plasmid</keyword>
<proteinExistence type="predicted"/>
<accession>A0AAE6BV68</accession>
<keyword evidence="2" id="KW-0472">Membrane</keyword>